<dbReference type="InterPro" id="IPR007349">
    <property type="entry name" value="DUF418"/>
</dbReference>
<gene>
    <name evidence="3" type="ORF">EV378_2521</name>
</gene>
<sequence length="377" mass="38723">MSTVAGTPTARAVAPDLARGAMLLMIALANVHLYLYGSAGPRGYPADLGLVDQIVAVFQLLFVDGRAYPLFAMLVGYGAVQSARGREPGRAVGILRRRGAWMIAIGASHGVLLFSADIVGAYGLLLLLFAGVLVRGSERTLRVIALAGLLVTGAVGVTSGLPSGPAWPSMTVAEPATAFLLRLAEWLGSTVVSVLTTVGMLALGALAARRGVLDEPGRYRPLLLRTAVAGISVAAVTGLPLALAAAGWWQPAIGPALLSGVLHQAGGLAGGVGFGALFGLLATRAAPQVLLATGRRSLSNYLGQSAVFCALLPAWSLGLGADLTVWQASLLGVATWLLGIAVSAILDQAGRRGPAEVVLRRLTHGRRPARTDPPHII</sequence>
<comment type="caution">
    <text evidence="3">The sequence shown here is derived from an EMBL/GenBank/DDBJ whole genome shotgun (WGS) entry which is preliminary data.</text>
</comment>
<accession>A0A4R1I0E7</accession>
<keyword evidence="1" id="KW-0472">Membrane</keyword>
<dbReference type="OrthoDB" id="2388539at2"/>
<feature type="transmembrane region" description="Helical" evidence="1">
    <location>
        <begin position="227"/>
        <end position="249"/>
    </location>
</feature>
<feature type="transmembrane region" description="Helical" evidence="1">
    <location>
        <begin position="301"/>
        <end position="319"/>
    </location>
</feature>
<feature type="transmembrane region" description="Helical" evidence="1">
    <location>
        <begin position="261"/>
        <end position="281"/>
    </location>
</feature>
<feature type="transmembrane region" description="Helical" evidence="1">
    <location>
        <begin position="186"/>
        <end position="206"/>
    </location>
</feature>
<keyword evidence="1" id="KW-0812">Transmembrane</keyword>
<name>A0A4R1I0E7_PSEEN</name>
<feature type="domain" description="DUF418" evidence="2">
    <location>
        <begin position="207"/>
        <end position="365"/>
    </location>
</feature>
<evidence type="ECO:0000313" key="4">
    <source>
        <dbReference type="Proteomes" id="UP000295560"/>
    </source>
</evidence>
<organism evidence="3 4">
    <name type="scientific">Pseudonocardia endophytica</name>
    <dbReference type="NCBI Taxonomy" id="401976"/>
    <lineage>
        <taxon>Bacteria</taxon>
        <taxon>Bacillati</taxon>
        <taxon>Actinomycetota</taxon>
        <taxon>Actinomycetes</taxon>
        <taxon>Pseudonocardiales</taxon>
        <taxon>Pseudonocardiaceae</taxon>
        <taxon>Pseudonocardia</taxon>
    </lineage>
</organism>
<proteinExistence type="predicted"/>
<feature type="transmembrane region" description="Helical" evidence="1">
    <location>
        <begin position="17"/>
        <end position="36"/>
    </location>
</feature>
<feature type="transmembrane region" description="Helical" evidence="1">
    <location>
        <begin position="325"/>
        <end position="346"/>
    </location>
</feature>
<dbReference type="Proteomes" id="UP000295560">
    <property type="component" value="Unassembled WGS sequence"/>
</dbReference>
<reference evidence="3 4" key="1">
    <citation type="submission" date="2019-03" db="EMBL/GenBank/DDBJ databases">
        <title>Sequencing the genomes of 1000 actinobacteria strains.</title>
        <authorList>
            <person name="Klenk H.-P."/>
        </authorList>
    </citation>
    <scope>NUCLEOTIDE SEQUENCE [LARGE SCALE GENOMIC DNA]</scope>
    <source>
        <strain evidence="3 4">DSM 44969</strain>
    </source>
</reference>
<evidence type="ECO:0000256" key="1">
    <source>
        <dbReference type="SAM" id="Phobius"/>
    </source>
</evidence>
<dbReference type="InterPro" id="IPR052529">
    <property type="entry name" value="Bact_Transport_Assoc"/>
</dbReference>
<dbReference type="Pfam" id="PF04235">
    <property type="entry name" value="DUF418"/>
    <property type="match status" value="1"/>
</dbReference>
<keyword evidence="4" id="KW-1185">Reference proteome</keyword>
<dbReference type="PANTHER" id="PTHR30590:SF2">
    <property type="entry name" value="INNER MEMBRANE PROTEIN"/>
    <property type="match status" value="1"/>
</dbReference>
<dbReference type="EMBL" id="SMFZ01000001">
    <property type="protein sequence ID" value="TCK26680.1"/>
    <property type="molecule type" value="Genomic_DNA"/>
</dbReference>
<dbReference type="RefSeq" id="WP_132424274.1">
    <property type="nucleotide sequence ID" value="NZ_SMFZ01000001.1"/>
</dbReference>
<feature type="transmembrane region" description="Helical" evidence="1">
    <location>
        <begin position="100"/>
        <end position="129"/>
    </location>
</feature>
<protein>
    <submittedName>
        <fullName evidence="3">Putative membrane protein YeiB</fullName>
    </submittedName>
</protein>
<feature type="transmembrane region" description="Helical" evidence="1">
    <location>
        <begin position="141"/>
        <end position="161"/>
    </location>
</feature>
<dbReference type="PANTHER" id="PTHR30590">
    <property type="entry name" value="INNER MEMBRANE PROTEIN"/>
    <property type="match status" value="1"/>
</dbReference>
<dbReference type="AlphaFoldDB" id="A0A4R1I0E7"/>
<evidence type="ECO:0000313" key="3">
    <source>
        <dbReference type="EMBL" id="TCK26680.1"/>
    </source>
</evidence>
<evidence type="ECO:0000259" key="2">
    <source>
        <dbReference type="Pfam" id="PF04235"/>
    </source>
</evidence>
<keyword evidence="1" id="KW-1133">Transmembrane helix</keyword>